<evidence type="ECO:0000313" key="1">
    <source>
        <dbReference type="EMBL" id="MEQ2210572.1"/>
    </source>
</evidence>
<keyword evidence="2" id="KW-1185">Reference proteome</keyword>
<protein>
    <recommendedName>
        <fullName evidence="3">Protein kinase domain-containing protein</fullName>
    </recommendedName>
</protein>
<comment type="caution">
    <text evidence="1">The sequence shown here is derived from an EMBL/GenBank/DDBJ whole genome shotgun (WGS) entry which is preliminary data.</text>
</comment>
<sequence length="151" mass="16787">VDSCSIPWDFHLFNRLKKDSASADRIPQVSCFLFVDGCITIYTPPADHLFTDLADSNPDELCVGIKAISLLQLVLQLHSCSLLHAGLQPSILTSCHRGLQDWLFPVDWSSSLDLVLQKDLTSVQQVLSAQTYISLDLLQPTDPPYTVNTFL</sequence>
<accession>A0ABV0RQS6</accession>
<dbReference type="EMBL" id="JAHRIN010053677">
    <property type="protein sequence ID" value="MEQ2210572.1"/>
    <property type="molecule type" value="Genomic_DNA"/>
</dbReference>
<dbReference type="Proteomes" id="UP001434883">
    <property type="component" value="Unassembled WGS sequence"/>
</dbReference>
<proteinExistence type="predicted"/>
<evidence type="ECO:0008006" key="3">
    <source>
        <dbReference type="Google" id="ProtNLM"/>
    </source>
</evidence>
<organism evidence="1 2">
    <name type="scientific">Xenoophorus captivus</name>
    <dbReference type="NCBI Taxonomy" id="1517983"/>
    <lineage>
        <taxon>Eukaryota</taxon>
        <taxon>Metazoa</taxon>
        <taxon>Chordata</taxon>
        <taxon>Craniata</taxon>
        <taxon>Vertebrata</taxon>
        <taxon>Euteleostomi</taxon>
        <taxon>Actinopterygii</taxon>
        <taxon>Neopterygii</taxon>
        <taxon>Teleostei</taxon>
        <taxon>Neoteleostei</taxon>
        <taxon>Acanthomorphata</taxon>
        <taxon>Ovalentaria</taxon>
        <taxon>Atherinomorphae</taxon>
        <taxon>Cyprinodontiformes</taxon>
        <taxon>Goodeidae</taxon>
        <taxon>Xenoophorus</taxon>
    </lineage>
</organism>
<name>A0ABV0RQS6_9TELE</name>
<reference evidence="1 2" key="1">
    <citation type="submission" date="2021-06" db="EMBL/GenBank/DDBJ databases">
        <authorList>
            <person name="Palmer J.M."/>
        </authorList>
    </citation>
    <scope>NUCLEOTIDE SEQUENCE [LARGE SCALE GENOMIC DNA]</scope>
    <source>
        <strain evidence="1 2">XC_2019</strain>
        <tissue evidence="1">Muscle</tissue>
    </source>
</reference>
<feature type="non-terminal residue" evidence="1">
    <location>
        <position position="1"/>
    </location>
</feature>
<evidence type="ECO:0000313" key="2">
    <source>
        <dbReference type="Proteomes" id="UP001434883"/>
    </source>
</evidence>
<gene>
    <name evidence="1" type="ORF">XENOCAPTIV_015761</name>
</gene>